<comment type="subcellular location">
    <subcellularLocation>
        <location evidence="1">Nucleus</location>
    </subcellularLocation>
</comment>
<feature type="compositionally biased region" description="Basic and acidic residues" evidence="7">
    <location>
        <begin position="298"/>
        <end position="307"/>
    </location>
</feature>
<sequence length="611" mass="69459">MVICVEENSDSNRDPAKGKGAMVPMHAPWSNPSGSLPLQTNHSLSLTLLSDPQGQGVVLKMSQTPETNYMTFLPSGSQLKLSLQIPQPTSLPTRTTSTKMLDWSHPTKTAANRSQIIKTLREMVKRAVTEFRLSSSPMNLNERANFDDVVEAVPVSFRPPQPPNTDMVLSRKKRVTTLLVGETLVSFQLPYNCPFNLEDLEELVEVERNEAMALKTTGEIIYNVPRYTFFQRLNGWKMERRQRINGRFDLYYHHLPSRKVFRSITEVVNFFIYEVYPDKPQKSATKLNPGDNQFPGETSEKRVSPLKRKVDEMREKWRPMFFDVNGDNKKNDDRRIARPFDLNDEHQNDDEDDDDDYYFGDDQTWNQKERVEKFLAESYENLLNLPNTQKPKSLSFDINEEICEEEEEQKEEEEEQKDVNLINYPNEPTVEELLAAAYDNLVNAARNKLNSIKGKEKCESFPEIESSKTLKALTFTCLPSSSSSPSNVPININSMPLETIAEAPEAMEVEDPASIVNVKPEYFDIITEVNPENVIIDDKPSAEAAAAVVVAETETEKMTEGYDGICSSMEAAKSVAYMNMDECDLINHIPESSDMFDLAMFLANNRESGGF</sequence>
<dbReference type="RefSeq" id="XP_022950721.1">
    <property type="nucleotide sequence ID" value="XM_023094953.1"/>
</dbReference>
<proteinExistence type="predicted"/>
<feature type="coiled-coil region" evidence="6">
    <location>
        <begin position="396"/>
        <end position="423"/>
    </location>
</feature>
<feature type="region of interest" description="Disordered" evidence="7">
    <location>
        <begin position="332"/>
        <end position="361"/>
    </location>
</feature>
<keyword evidence="8" id="KW-1185">Reference proteome</keyword>
<organism evidence="8 9">
    <name type="scientific">Cucurbita moschata</name>
    <name type="common">Winter crookneck squash</name>
    <name type="synonym">Cucurbita pepo var. moschata</name>
    <dbReference type="NCBI Taxonomy" id="3662"/>
    <lineage>
        <taxon>Eukaryota</taxon>
        <taxon>Viridiplantae</taxon>
        <taxon>Streptophyta</taxon>
        <taxon>Embryophyta</taxon>
        <taxon>Tracheophyta</taxon>
        <taxon>Spermatophyta</taxon>
        <taxon>Magnoliopsida</taxon>
        <taxon>eudicotyledons</taxon>
        <taxon>Gunneridae</taxon>
        <taxon>Pentapetalae</taxon>
        <taxon>rosids</taxon>
        <taxon>fabids</taxon>
        <taxon>Cucurbitales</taxon>
        <taxon>Cucurbitaceae</taxon>
        <taxon>Cucurbiteae</taxon>
        <taxon>Cucurbita</taxon>
    </lineage>
</organism>
<feature type="region of interest" description="Disordered" evidence="7">
    <location>
        <begin position="282"/>
        <end position="307"/>
    </location>
</feature>
<feature type="compositionally biased region" description="Basic and acidic residues" evidence="7">
    <location>
        <begin position="332"/>
        <end position="346"/>
    </location>
</feature>
<evidence type="ECO:0000313" key="8">
    <source>
        <dbReference type="Proteomes" id="UP000504609"/>
    </source>
</evidence>
<dbReference type="Gene3D" id="3.30.890.10">
    <property type="entry name" value="Methyl-cpg-binding Protein 2, Chain A"/>
    <property type="match status" value="1"/>
</dbReference>
<reference evidence="9" key="1">
    <citation type="submission" date="2025-08" db="UniProtKB">
        <authorList>
            <consortium name="RefSeq"/>
        </authorList>
    </citation>
    <scope>IDENTIFICATION</scope>
    <source>
        <tissue evidence="9">Young leaves</tissue>
    </source>
</reference>
<evidence type="ECO:0000256" key="6">
    <source>
        <dbReference type="SAM" id="Coils"/>
    </source>
</evidence>
<evidence type="ECO:0000256" key="5">
    <source>
        <dbReference type="ARBA" id="ARBA00023242"/>
    </source>
</evidence>
<dbReference type="GeneID" id="111453734"/>
<evidence type="ECO:0000256" key="7">
    <source>
        <dbReference type="SAM" id="MobiDB-lite"/>
    </source>
</evidence>
<name>A0A6J1GFL7_CUCMO</name>
<dbReference type="Proteomes" id="UP000504609">
    <property type="component" value="Unplaced"/>
</dbReference>
<keyword evidence="4" id="KW-0804">Transcription</keyword>
<keyword evidence="2" id="KW-0805">Transcription regulation</keyword>
<evidence type="ECO:0000256" key="3">
    <source>
        <dbReference type="ARBA" id="ARBA00023125"/>
    </source>
</evidence>
<evidence type="ECO:0000256" key="1">
    <source>
        <dbReference type="ARBA" id="ARBA00004123"/>
    </source>
</evidence>
<dbReference type="InterPro" id="IPR016177">
    <property type="entry name" value="DNA-bd_dom_sf"/>
</dbReference>
<keyword evidence="5" id="KW-0539">Nucleus</keyword>
<evidence type="ECO:0000256" key="4">
    <source>
        <dbReference type="ARBA" id="ARBA00023163"/>
    </source>
</evidence>
<accession>A0A6J1GFL7</accession>
<evidence type="ECO:0000313" key="9">
    <source>
        <dbReference type="RefSeq" id="XP_022950721.1"/>
    </source>
</evidence>
<dbReference type="GO" id="GO:0005634">
    <property type="term" value="C:nucleus"/>
    <property type="evidence" value="ECO:0007669"/>
    <property type="project" value="UniProtKB-SubCell"/>
</dbReference>
<dbReference type="GO" id="GO:0003677">
    <property type="term" value="F:DNA binding"/>
    <property type="evidence" value="ECO:0007669"/>
    <property type="project" value="UniProtKB-KW"/>
</dbReference>
<keyword evidence="6" id="KW-0175">Coiled coil</keyword>
<dbReference type="KEGG" id="cmos:111453734"/>
<gene>
    <name evidence="9" type="primary">LOC111453734</name>
</gene>
<evidence type="ECO:0000256" key="2">
    <source>
        <dbReference type="ARBA" id="ARBA00023015"/>
    </source>
</evidence>
<feature type="compositionally biased region" description="Acidic residues" evidence="7">
    <location>
        <begin position="347"/>
        <end position="359"/>
    </location>
</feature>
<keyword evidence="3" id="KW-0238">DNA-binding</keyword>
<protein>
    <submittedName>
        <fullName evidence="9">Uncharacterized protein LOC111453734</fullName>
    </submittedName>
</protein>
<dbReference type="AlphaFoldDB" id="A0A6J1GFL7"/>
<feature type="region of interest" description="Disordered" evidence="7">
    <location>
        <begin position="1"/>
        <end position="20"/>
    </location>
</feature>
<dbReference type="SUPFAM" id="SSF54171">
    <property type="entry name" value="DNA-binding domain"/>
    <property type="match status" value="1"/>
</dbReference>